<reference evidence="5" key="1">
    <citation type="submission" date="2016-06" db="EMBL/GenBank/DDBJ databases">
        <title>Complete genome sequence of Actinoalloteichus fjordicus DSM 46855 (=ADI127-17), type strain of the new species Actinoalloteichus fjordicus.</title>
        <authorList>
            <person name="Ruckert C."/>
            <person name="Nouioui I."/>
            <person name="Willmese J."/>
            <person name="van Wezel G."/>
            <person name="Klenk H.-P."/>
            <person name="Kalinowski J."/>
            <person name="Zotchev S.B."/>
        </authorList>
    </citation>
    <scope>NUCLEOTIDE SEQUENCE [LARGE SCALE GENOMIC DNA]</scope>
    <source>
        <strain evidence="5">ADI127-7</strain>
    </source>
</reference>
<protein>
    <recommendedName>
        <fullName evidence="6">SDR family NAD(P)-dependent oxidoreductase</fullName>
    </recommendedName>
</protein>
<dbReference type="PANTHER" id="PTHR24320:SF148">
    <property type="entry name" value="NAD(P)-BINDING ROSSMANN-FOLD SUPERFAMILY PROTEIN"/>
    <property type="match status" value="1"/>
</dbReference>
<dbReference type="RefSeq" id="WP_075765068.1">
    <property type="nucleotide sequence ID" value="NZ_CP016076.1"/>
</dbReference>
<evidence type="ECO:0000256" key="1">
    <source>
        <dbReference type="ARBA" id="ARBA00006484"/>
    </source>
</evidence>
<comment type="similarity">
    <text evidence="1">Belongs to the short-chain dehydrogenases/reductases (SDR) family.</text>
</comment>
<organism evidence="4 5">
    <name type="scientific">Actinoalloteichus fjordicus</name>
    <dbReference type="NCBI Taxonomy" id="1612552"/>
    <lineage>
        <taxon>Bacteria</taxon>
        <taxon>Bacillati</taxon>
        <taxon>Actinomycetota</taxon>
        <taxon>Actinomycetes</taxon>
        <taxon>Pseudonocardiales</taxon>
        <taxon>Pseudonocardiaceae</taxon>
        <taxon>Actinoalloteichus</taxon>
    </lineage>
</organism>
<name>A0AAC9LDX6_9PSEU</name>
<gene>
    <name evidence="4" type="ORF">UA74_19135</name>
</gene>
<dbReference type="PANTHER" id="PTHR24320">
    <property type="entry name" value="RETINOL DEHYDROGENASE"/>
    <property type="match status" value="1"/>
</dbReference>
<accession>A0AAC9LDX6</accession>
<dbReference type="InterPro" id="IPR002347">
    <property type="entry name" value="SDR_fam"/>
</dbReference>
<evidence type="ECO:0000256" key="3">
    <source>
        <dbReference type="SAM" id="MobiDB-lite"/>
    </source>
</evidence>
<dbReference type="KEGG" id="acad:UA74_19135"/>
<keyword evidence="5" id="KW-1185">Reference proteome</keyword>
<dbReference type="GO" id="GO:0016491">
    <property type="term" value="F:oxidoreductase activity"/>
    <property type="evidence" value="ECO:0007669"/>
    <property type="project" value="UniProtKB-KW"/>
</dbReference>
<dbReference type="Pfam" id="PF00106">
    <property type="entry name" value="adh_short"/>
    <property type="match status" value="1"/>
</dbReference>
<keyword evidence="2" id="KW-0560">Oxidoreductase</keyword>
<dbReference type="AlphaFoldDB" id="A0AAC9LDX6"/>
<dbReference type="Gene3D" id="3.40.50.720">
    <property type="entry name" value="NAD(P)-binding Rossmann-like Domain"/>
    <property type="match status" value="1"/>
</dbReference>
<feature type="region of interest" description="Disordered" evidence="3">
    <location>
        <begin position="156"/>
        <end position="175"/>
    </location>
</feature>
<dbReference type="Proteomes" id="UP000185511">
    <property type="component" value="Chromosome"/>
</dbReference>
<evidence type="ECO:0000313" key="4">
    <source>
        <dbReference type="EMBL" id="APU15852.1"/>
    </source>
</evidence>
<dbReference type="SUPFAM" id="SSF51735">
    <property type="entry name" value="NAD(P)-binding Rossmann-fold domains"/>
    <property type="match status" value="1"/>
</dbReference>
<dbReference type="InterPro" id="IPR036291">
    <property type="entry name" value="NAD(P)-bd_dom_sf"/>
</dbReference>
<evidence type="ECO:0000256" key="2">
    <source>
        <dbReference type="ARBA" id="ARBA00023002"/>
    </source>
</evidence>
<proteinExistence type="inferred from homology"/>
<evidence type="ECO:0000313" key="5">
    <source>
        <dbReference type="Proteomes" id="UP000185511"/>
    </source>
</evidence>
<dbReference type="EMBL" id="CP016076">
    <property type="protein sequence ID" value="APU15852.1"/>
    <property type="molecule type" value="Genomic_DNA"/>
</dbReference>
<sequence>MDTATRTLVMTGATRGIGLEAARDILRRSPETRLVVLTRAGSGAEVLPGLRAISPHVTVIDTNLASKASIAAASAQVEDMLDAGELPPLSGIACNAGVHLDNALHSTVDGYERTFAVNVLATHLLLRRLHPHLHAPARIVVTVSDAHFGDIRHTGGIMPRPHWPGPETVSKPGAFKNPARVRAGRRAYTTSKLGGIYLVHEWARRLPPEVEILSYNPSLVMGTGLAREAGGAFPWVMSRLIPPLAATPLVDTPQVAGHKLADVILGAIKAPTGSYIHRTRPMKSSGESYDSDREQTLWEWLEQQA</sequence>
<evidence type="ECO:0008006" key="6">
    <source>
        <dbReference type="Google" id="ProtNLM"/>
    </source>
</evidence>